<comment type="similarity">
    <text evidence="2 10 11">Belongs to the TonB-dependent receptor family.</text>
</comment>
<sequence length="706" mass="77374">MSKQNHRRSVLTLAIAQAFVFAPSAYAQTKEQSLQEVIITASKASELQERSTKAGGFIETTLLETPASVSVFTLAQMQDLRIRQTSDAMKFDASVNDAYNAVGYAEQFSIRGFALDNASSYRKDGFAIPGGASIPLENKERIEVLKGIAGFQAGFATPGGILNYLTKRPSAAALRSATLEVSERGTAYGAIDLGGMSDDKRFGYRINAAGERMRSYIKGADGERQFVSGAFDWHISPQALLQLDLDYQHKSQLSAPGFQLFNGTDLPQGIKADMMLNDQPWAKPVDTRNSNLGLRFEYQINADWSASIAANKHEFKRDDYTAFPYGCGSANLYPGYCANGDYDVYDYQSVNESKSIFGTQAQINGKFNTAGIKHQIAVGASSSQRRDYFGDYIYEWVGTSNIFHPQITPQSANSSGPVVLRRTDKEWSLFAQDIISLSDALNLHLGLRHQHIDRSQLNNKGYTNSYLLPNLALVLKPANYWSVYAAYSEGLEHGGIAPKNTSNENLMLSPGKSQQFEFGSKAELGTALVVSASVFRITKPLEYINANNTYVSNGDAIHTGLELSALGTLSPQLSLGASLTAIDARQKNIGDALLEDKRVTNVPTLKSTVYLDYALQQVKGLHLNTSWQHAGSKAFSPDNKISVPGYDLLNFGARYAVPVAGIVATIRFNVDNALDKFYWRDVTQSSGGYLFPGAPRTYKLSAQFDY</sequence>
<dbReference type="Pfam" id="PF00593">
    <property type="entry name" value="TonB_dep_Rec_b-barrel"/>
    <property type="match status" value="1"/>
</dbReference>
<dbReference type="Pfam" id="PF07715">
    <property type="entry name" value="Plug"/>
    <property type="match status" value="1"/>
</dbReference>
<keyword evidence="6 11" id="KW-0798">TonB box</keyword>
<dbReference type="InterPro" id="IPR012910">
    <property type="entry name" value="Plug_dom"/>
</dbReference>
<dbReference type="PROSITE" id="PS52016">
    <property type="entry name" value="TONB_DEPENDENT_REC_3"/>
    <property type="match status" value="1"/>
</dbReference>
<evidence type="ECO:0000256" key="7">
    <source>
        <dbReference type="ARBA" id="ARBA00023136"/>
    </source>
</evidence>
<evidence type="ECO:0000256" key="8">
    <source>
        <dbReference type="ARBA" id="ARBA00023170"/>
    </source>
</evidence>
<feature type="domain" description="TonB-dependent receptor-like beta-barrel" evidence="13">
    <location>
        <begin position="233"/>
        <end position="672"/>
    </location>
</feature>
<gene>
    <name evidence="15" type="ORF">EJN92_20855</name>
</gene>
<dbReference type="NCBIfam" id="TIGR01783">
    <property type="entry name" value="TonB-siderophor"/>
    <property type="match status" value="1"/>
</dbReference>
<evidence type="ECO:0000256" key="3">
    <source>
        <dbReference type="ARBA" id="ARBA00022448"/>
    </source>
</evidence>
<keyword evidence="8 15" id="KW-0675">Receptor</keyword>
<evidence type="ECO:0000256" key="4">
    <source>
        <dbReference type="ARBA" id="ARBA00022452"/>
    </source>
</evidence>
<reference evidence="15 16" key="1">
    <citation type="journal article" date="2011" name="Int. J. Syst. Evol. Microbiol.">
        <title>Description of Undibacterium oligocarboniphilum sp. nov., isolated from purified water, and Undibacterium pigrum strain CCUG 49012 as the type strain of Undibacterium parvum sp. nov., and emended descriptions of the genus Undibacterium and the species Undibacterium pigrum.</title>
        <authorList>
            <person name="Eder W."/>
            <person name="Wanner G."/>
            <person name="Ludwig W."/>
            <person name="Busse H.J."/>
            <person name="Ziemke-Kageler F."/>
            <person name="Lang E."/>
        </authorList>
    </citation>
    <scope>NUCLEOTIDE SEQUENCE [LARGE SCALE GENOMIC DNA]</scope>
    <source>
        <strain evidence="15 16">DSM 23061</strain>
    </source>
</reference>
<dbReference type="InterPro" id="IPR039426">
    <property type="entry name" value="TonB-dep_rcpt-like"/>
</dbReference>
<dbReference type="InterPro" id="IPR000531">
    <property type="entry name" value="Beta-barrel_TonB"/>
</dbReference>
<evidence type="ECO:0000259" key="13">
    <source>
        <dbReference type="Pfam" id="PF00593"/>
    </source>
</evidence>
<keyword evidence="4 10" id="KW-1134">Transmembrane beta strand</keyword>
<organism evidence="15 16">
    <name type="scientific">Undibacterium parvum</name>
    <dbReference type="NCBI Taxonomy" id="401471"/>
    <lineage>
        <taxon>Bacteria</taxon>
        <taxon>Pseudomonadati</taxon>
        <taxon>Pseudomonadota</taxon>
        <taxon>Betaproteobacteria</taxon>
        <taxon>Burkholderiales</taxon>
        <taxon>Oxalobacteraceae</taxon>
        <taxon>Undibacterium</taxon>
    </lineage>
</organism>
<feature type="chain" id="PRO_5018609181" evidence="12">
    <location>
        <begin position="28"/>
        <end position="706"/>
    </location>
</feature>
<comment type="subcellular location">
    <subcellularLocation>
        <location evidence="1 10">Cell outer membrane</location>
        <topology evidence="1 10">Multi-pass membrane protein</topology>
    </subcellularLocation>
</comment>
<dbReference type="RefSeq" id="WP_126129593.1">
    <property type="nucleotide sequence ID" value="NZ_CP034464.1"/>
</dbReference>
<keyword evidence="5 10" id="KW-0812">Transmembrane</keyword>
<evidence type="ECO:0000256" key="12">
    <source>
        <dbReference type="SAM" id="SignalP"/>
    </source>
</evidence>
<evidence type="ECO:0000256" key="2">
    <source>
        <dbReference type="ARBA" id="ARBA00009810"/>
    </source>
</evidence>
<feature type="signal peptide" evidence="12">
    <location>
        <begin position="1"/>
        <end position="27"/>
    </location>
</feature>
<evidence type="ECO:0000256" key="5">
    <source>
        <dbReference type="ARBA" id="ARBA00022692"/>
    </source>
</evidence>
<proteinExistence type="inferred from homology"/>
<dbReference type="Gene3D" id="2.170.130.10">
    <property type="entry name" value="TonB-dependent receptor, plug domain"/>
    <property type="match status" value="1"/>
</dbReference>
<dbReference type="KEGG" id="upv:EJN92_20855"/>
<evidence type="ECO:0000256" key="1">
    <source>
        <dbReference type="ARBA" id="ARBA00004571"/>
    </source>
</evidence>
<dbReference type="CDD" id="cd01347">
    <property type="entry name" value="ligand_gated_channel"/>
    <property type="match status" value="1"/>
</dbReference>
<dbReference type="InterPro" id="IPR037066">
    <property type="entry name" value="Plug_dom_sf"/>
</dbReference>
<dbReference type="PANTHER" id="PTHR32552:SF83">
    <property type="entry name" value="BLR3904 PROTEIN"/>
    <property type="match status" value="1"/>
</dbReference>
<feature type="domain" description="TonB-dependent receptor plug" evidence="14">
    <location>
        <begin position="62"/>
        <end position="161"/>
    </location>
</feature>
<dbReference type="Proteomes" id="UP000275663">
    <property type="component" value="Chromosome"/>
</dbReference>
<evidence type="ECO:0000313" key="16">
    <source>
        <dbReference type="Proteomes" id="UP000275663"/>
    </source>
</evidence>
<evidence type="ECO:0000313" key="15">
    <source>
        <dbReference type="EMBL" id="AZP14232.1"/>
    </source>
</evidence>
<dbReference type="AlphaFoldDB" id="A0A3S5HM77"/>
<keyword evidence="7 10" id="KW-0472">Membrane</keyword>
<evidence type="ECO:0000256" key="9">
    <source>
        <dbReference type="ARBA" id="ARBA00023237"/>
    </source>
</evidence>
<keyword evidence="12" id="KW-0732">Signal</keyword>
<protein>
    <submittedName>
        <fullName evidence="15">TonB-dependent siderophore receptor</fullName>
    </submittedName>
</protein>
<dbReference type="GO" id="GO:0015891">
    <property type="term" value="P:siderophore transport"/>
    <property type="evidence" value="ECO:0007669"/>
    <property type="project" value="InterPro"/>
</dbReference>
<evidence type="ECO:0000259" key="14">
    <source>
        <dbReference type="Pfam" id="PF07715"/>
    </source>
</evidence>
<dbReference type="SUPFAM" id="SSF56935">
    <property type="entry name" value="Porins"/>
    <property type="match status" value="1"/>
</dbReference>
<dbReference type="GO" id="GO:0038023">
    <property type="term" value="F:signaling receptor activity"/>
    <property type="evidence" value="ECO:0007669"/>
    <property type="project" value="InterPro"/>
</dbReference>
<evidence type="ECO:0000256" key="10">
    <source>
        <dbReference type="PROSITE-ProRule" id="PRU01360"/>
    </source>
</evidence>
<dbReference type="EMBL" id="CP034464">
    <property type="protein sequence ID" value="AZP14232.1"/>
    <property type="molecule type" value="Genomic_DNA"/>
</dbReference>
<keyword evidence="3 10" id="KW-0813">Transport</keyword>
<dbReference type="OrthoDB" id="8732650at2"/>
<keyword evidence="16" id="KW-1185">Reference proteome</keyword>
<accession>A0A3S5HM77</accession>
<dbReference type="PANTHER" id="PTHR32552">
    <property type="entry name" value="FERRICHROME IRON RECEPTOR-RELATED"/>
    <property type="match status" value="1"/>
</dbReference>
<keyword evidence="9 10" id="KW-0998">Cell outer membrane</keyword>
<dbReference type="Gene3D" id="2.40.170.20">
    <property type="entry name" value="TonB-dependent receptor, beta-barrel domain"/>
    <property type="match status" value="1"/>
</dbReference>
<dbReference type="GO" id="GO:0015344">
    <property type="term" value="F:siderophore uptake transmembrane transporter activity"/>
    <property type="evidence" value="ECO:0007669"/>
    <property type="project" value="TreeGrafter"/>
</dbReference>
<name>A0A3S5HM77_9BURK</name>
<dbReference type="InterPro" id="IPR010105">
    <property type="entry name" value="TonB_sidphr_rcpt"/>
</dbReference>
<dbReference type="GO" id="GO:0009279">
    <property type="term" value="C:cell outer membrane"/>
    <property type="evidence" value="ECO:0007669"/>
    <property type="project" value="UniProtKB-SubCell"/>
</dbReference>
<dbReference type="InterPro" id="IPR036942">
    <property type="entry name" value="Beta-barrel_TonB_sf"/>
</dbReference>
<evidence type="ECO:0000256" key="11">
    <source>
        <dbReference type="RuleBase" id="RU003357"/>
    </source>
</evidence>
<evidence type="ECO:0000256" key="6">
    <source>
        <dbReference type="ARBA" id="ARBA00023077"/>
    </source>
</evidence>